<sequence>APSGHREIDDRKPEDRQHIVINLHHRAVNNFPTALGAQAQALFAASRWQFDPLPLGEDGQSRYENTFVCVRRGVPLTPAFDPRIDFPPVEPFSAWVVAGQGEAVHCDEYGRIK</sequence>
<gene>
    <name evidence="1" type="ORF">LBW59_25780</name>
</gene>
<proteinExistence type="predicted"/>
<comment type="caution">
    <text evidence="1">The sequence shown here is derived from an EMBL/GenBank/DDBJ whole genome shotgun (WGS) entry which is preliminary data.</text>
</comment>
<evidence type="ECO:0000313" key="2">
    <source>
        <dbReference type="Proteomes" id="UP001144050"/>
    </source>
</evidence>
<accession>A0AAW5ZVI8</accession>
<protein>
    <submittedName>
        <fullName evidence="1">Type VI secretion system tip protein VgrG</fullName>
    </submittedName>
</protein>
<dbReference type="AlphaFoldDB" id="A0AAW5ZVI8"/>
<reference evidence="1" key="1">
    <citation type="submission" date="2021-09" db="EMBL/GenBank/DDBJ databases">
        <title>Genomic analysis of Ralstonia spp.</title>
        <authorList>
            <person name="Aburjaile F."/>
            <person name="Ariute J.C."/>
            <person name="Pais A.K.L."/>
            <person name="Albuquerque G.M.R."/>
            <person name="Silva A.M.F."/>
            <person name="Brenig B."/>
            <person name="Azevedo V."/>
            <person name="Matiuzzi M."/>
            <person name="Ramos R."/>
            <person name="Goes-Neto A."/>
            <person name="Soares S."/>
            <person name="Iseppon A.M.B."/>
            <person name="Souza E."/>
            <person name="Gama M."/>
        </authorList>
    </citation>
    <scope>NUCLEOTIDE SEQUENCE</scope>
    <source>
        <strain evidence="1">CCRMRs91</strain>
    </source>
</reference>
<organism evidence="1 2">
    <name type="scientific">Ralstonia solanacearum</name>
    <name type="common">Pseudomonas solanacearum</name>
    <dbReference type="NCBI Taxonomy" id="305"/>
    <lineage>
        <taxon>Bacteria</taxon>
        <taxon>Pseudomonadati</taxon>
        <taxon>Pseudomonadota</taxon>
        <taxon>Betaproteobacteria</taxon>
        <taxon>Burkholderiales</taxon>
        <taxon>Burkholderiaceae</taxon>
        <taxon>Ralstonia</taxon>
        <taxon>Ralstonia solanacearum species complex</taxon>
    </lineage>
</organism>
<evidence type="ECO:0000313" key="1">
    <source>
        <dbReference type="EMBL" id="MDB0574134.1"/>
    </source>
</evidence>
<feature type="non-terminal residue" evidence="1">
    <location>
        <position position="113"/>
    </location>
</feature>
<dbReference type="Proteomes" id="UP001144050">
    <property type="component" value="Unassembled WGS sequence"/>
</dbReference>
<name>A0AAW5ZVI8_RALSL</name>
<dbReference type="EMBL" id="JAIVFG010000183">
    <property type="protein sequence ID" value="MDB0574134.1"/>
    <property type="molecule type" value="Genomic_DNA"/>
</dbReference>
<feature type="non-terminal residue" evidence="1">
    <location>
        <position position="1"/>
    </location>
</feature>